<evidence type="ECO:0000313" key="2">
    <source>
        <dbReference type="Proteomes" id="UP001172159"/>
    </source>
</evidence>
<gene>
    <name evidence="1" type="ORF">B0T21DRAFT_346141</name>
</gene>
<accession>A0AA40EN07</accession>
<comment type="caution">
    <text evidence="1">The sequence shown here is derived from an EMBL/GenBank/DDBJ whole genome shotgun (WGS) entry which is preliminary data.</text>
</comment>
<reference evidence="1" key="1">
    <citation type="submission" date="2023-06" db="EMBL/GenBank/DDBJ databases">
        <title>Genome-scale phylogeny and comparative genomics of the fungal order Sordariales.</title>
        <authorList>
            <consortium name="Lawrence Berkeley National Laboratory"/>
            <person name="Hensen N."/>
            <person name="Bonometti L."/>
            <person name="Westerberg I."/>
            <person name="Brannstrom I.O."/>
            <person name="Guillou S."/>
            <person name="Cros-Aarteil S."/>
            <person name="Calhoun S."/>
            <person name="Haridas S."/>
            <person name="Kuo A."/>
            <person name="Mondo S."/>
            <person name="Pangilinan J."/>
            <person name="Riley R."/>
            <person name="Labutti K."/>
            <person name="Andreopoulos B."/>
            <person name="Lipzen A."/>
            <person name="Chen C."/>
            <person name="Yanf M."/>
            <person name="Daum C."/>
            <person name="Ng V."/>
            <person name="Clum A."/>
            <person name="Steindorff A."/>
            <person name="Ohm R."/>
            <person name="Martin F."/>
            <person name="Silar P."/>
            <person name="Natvig D."/>
            <person name="Lalanne C."/>
            <person name="Gautier V."/>
            <person name="Ament-Velasquez S.L."/>
            <person name="Kruys A."/>
            <person name="Hutchinson M.I."/>
            <person name="Powell A.J."/>
            <person name="Barry K."/>
            <person name="Miller A.N."/>
            <person name="Grigoriev I.V."/>
            <person name="Debuchy R."/>
            <person name="Gladieux P."/>
            <person name="Thoren M.H."/>
            <person name="Johannesson H."/>
        </authorList>
    </citation>
    <scope>NUCLEOTIDE SEQUENCE</scope>
    <source>
        <strain evidence="1">CBS 540.89</strain>
    </source>
</reference>
<evidence type="ECO:0000313" key="1">
    <source>
        <dbReference type="EMBL" id="KAK0742329.1"/>
    </source>
</evidence>
<name>A0AA40EN07_9PEZI</name>
<protein>
    <submittedName>
        <fullName evidence="1">Uncharacterized protein</fullName>
    </submittedName>
</protein>
<dbReference type="EMBL" id="JAUKTV010000003">
    <property type="protein sequence ID" value="KAK0742329.1"/>
    <property type="molecule type" value="Genomic_DNA"/>
</dbReference>
<sequence length="165" mass="17900">MRWVRVDEGEGGQRIGGWDFGWRSVGCVVASLQRVVPRLGSPRSFLAAFDRPALIQQVVLNGTPTRARPRRVVQRTSGNGGTTRVVVLEAFSSYHGEHKARFSSRLCVLEAKLSRVSSASFVESGTGTQFFFCPIGSVISLFARVSQPESAGWASCRAARPAGET</sequence>
<proteinExistence type="predicted"/>
<keyword evidence="2" id="KW-1185">Reference proteome</keyword>
<dbReference type="AlphaFoldDB" id="A0AA40EN07"/>
<organism evidence="1 2">
    <name type="scientific">Apiosordaria backusii</name>
    <dbReference type="NCBI Taxonomy" id="314023"/>
    <lineage>
        <taxon>Eukaryota</taxon>
        <taxon>Fungi</taxon>
        <taxon>Dikarya</taxon>
        <taxon>Ascomycota</taxon>
        <taxon>Pezizomycotina</taxon>
        <taxon>Sordariomycetes</taxon>
        <taxon>Sordariomycetidae</taxon>
        <taxon>Sordariales</taxon>
        <taxon>Lasiosphaeriaceae</taxon>
        <taxon>Apiosordaria</taxon>
    </lineage>
</organism>
<dbReference type="Proteomes" id="UP001172159">
    <property type="component" value="Unassembled WGS sequence"/>
</dbReference>